<dbReference type="PROSITE" id="PS51309">
    <property type="entry name" value="PABC"/>
    <property type="match status" value="1"/>
</dbReference>
<dbReference type="Proteomes" id="UP000075243">
    <property type="component" value="Unassembled WGS sequence"/>
</dbReference>
<evidence type="ECO:0000256" key="10">
    <source>
        <dbReference type="RuleBase" id="RU362004"/>
    </source>
</evidence>
<dbReference type="EMBL" id="KQ484801">
    <property type="protein sequence ID" value="KYP33702.1"/>
    <property type="molecule type" value="Genomic_DNA"/>
</dbReference>
<feature type="domain" description="RRM" evidence="11">
    <location>
        <begin position="106"/>
        <end position="178"/>
    </location>
</feature>
<dbReference type="InterPro" id="IPR000504">
    <property type="entry name" value="RRM_dom"/>
</dbReference>
<dbReference type="InterPro" id="IPR012677">
    <property type="entry name" value="Nucleotide-bd_a/b_plait_sf"/>
</dbReference>
<evidence type="ECO:0000256" key="9">
    <source>
        <dbReference type="PROSITE-ProRule" id="PRU00176"/>
    </source>
</evidence>
<keyword evidence="4 10" id="KW-0963">Cytoplasm</keyword>
<accession>A0A151QTU6</accession>
<dbReference type="InterPro" id="IPR035979">
    <property type="entry name" value="RBD_domain_sf"/>
</dbReference>
<organism evidence="13 14">
    <name type="scientific">Cajanus cajan</name>
    <name type="common">Pigeon pea</name>
    <name type="synonym">Cajanus indicus</name>
    <dbReference type="NCBI Taxonomy" id="3821"/>
    <lineage>
        <taxon>Eukaryota</taxon>
        <taxon>Viridiplantae</taxon>
        <taxon>Streptophyta</taxon>
        <taxon>Embryophyta</taxon>
        <taxon>Tracheophyta</taxon>
        <taxon>Spermatophyta</taxon>
        <taxon>Magnoliopsida</taxon>
        <taxon>eudicotyledons</taxon>
        <taxon>Gunneridae</taxon>
        <taxon>Pentapetalae</taxon>
        <taxon>rosids</taxon>
        <taxon>fabids</taxon>
        <taxon>Fabales</taxon>
        <taxon>Fabaceae</taxon>
        <taxon>Papilionoideae</taxon>
        <taxon>50 kb inversion clade</taxon>
        <taxon>NPAAA clade</taxon>
        <taxon>indigoferoid/millettioid clade</taxon>
        <taxon>Phaseoleae</taxon>
        <taxon>Cajanus</taxon>
    </lineage>
</organism>
<comment type="similarity">
    <text evidence="3 10">Belongs to the polyadenylate-binding protein type-1 family.</text>
</comment>
<evidence type="ECO:0000256" key="4">
    <source>
        <dbReference type="ARBA" id="ARBA00022490"/>
    </source>
</evidence>
<comment type="subcellular location">
    <subcellularLocation>
        <location evidence="2 10">Cytoplasm</location>
    </subcellularLocation>
    <subcellularLocation>
        <location evidence="1">Nucleus</location>
    </subcellularLocation>
</comment>
<dbReference type="InterPro" id="IPR036053">
    <property type="entry name" value="PABP-dom"/>
</dbReference>
<dbReference type="Gene3D" id="1.10.1900.10">
    <property type="entry name" value="c-terminal domain of poly(a) binding protein"/>
    <property type="match status" value="1"/>
</dbReference>
<dbReference type="OrthoDB" id="19742at2759"/>
<dbReference type="GO" id="GO:0005634">
    <property type="term" value="C:nucleus"/>
    <property type="evidence" value="ECO:0007669"/>
    <property type="project" value="UniProtKB-SubCell"/>
</dbReference>
<dbReference type="PROSITE" id="PS50102">
    <property type="entry name" value="RRM"/>
    <property type="match status" value="4"/>
</dbReference>
<dbReference type="STRING" id="3821.A0A151QTU6"/>
<dbReference type="PANTHER" id="PTHR24012">
    <property type="entry name" value="RNA BINDING PROTEIN"/>
    <property type="match status" value="1"/>
</dbReference>
<evidence type="ECO:0000256" key="5">
    <source>
        <dbReference type="ARBA" id="ARBA00022737"/>
    </source>
</evidence>
<keyword evidence="6 9" id="KW-0694">RNA-binding</keyword>
<dbReference type="AlphaFoldDB" id="A0A151QTU6"/>
<dbReference type="InterPro" id="IPR003954">
    <property type="entry name" value="RRM_euk-type"/>
</dbReference>
<evidence type="ECO:0000256" key="3">
    <source>
        <dbReference type="ARBA" id="ARBA00008557"/>
    </source>
</evidence>
<keyword evidence="7" id="KW-0539">Nucleus</keyword>
<keyword evidence="5" id="KW-0677">Repeat</keyword>
<evidence type="ECO:0000256" key="8">
    <source>
        <dbReference type="ARBA" id="ARBA00054110"/>
    </source>
</evidence>
<dbReference type="CDD" id="cd12379">
    <property type="entry name" value="RRM2_I_PABPs"/>
    <property type="match status" value="1"/>
</dbReference>
<name>A0A151QTU6_CAJCA</name>
<evidence type="ECO:0000256" key="6">
    <source>
        <dbReference type="ARBA" id="ARBA00022884"/>
    </source>
</evidence>
<dbReference type="Gramene" id="C.cajan_44583.t">
    <property type="protein sequence ID" value="C.cajan_44583.t"/>
    <property type="gene ID" value="C.cajan_44583"/>
</dbReference>
<dbReference type="NCBIfam" id="TIGR01628">
    <property type="entry name" value="PABP-1234"/>
    <property type="match status" value="1"/>
</dbReference>
<comment type="function">
    <text evidence="8">Binds the poly(A) tail of mRNA. Appears to be an important mediator of the multiple roles of the poly(A) tail in mRNA biogenesis, stability and translation.</text>
</comment>
<evidence type="ECO:0000259" key="11">
    <source>
        <dbReference type="PROSITE" id="PS50102"/>
    </source>
</evidence>
<dbReference type="Pfam" id="PF00076">
    <property type="entry name" value="RRM_1"/>
    <property type="match status" value="4"/>
</dbReference>
<evidence type="ECO:0000259" key="12">
    <source>
        <dbReference type="PROSITE" id="PS51309"/>
    </source>
</evidence>
<feature type="domain" description="RRM" evidence="11">
    <location>
        <begin position="18"/>
        <end position="96"/>
    </location>
</feature>
<dbReference type="GO" id="GO:0003723">
    <property type="term" value="F:RNA binding"/>
    <property type="evidence" value="ECO:0007669"/>
    <property type="project" value="UniProtKB-UniRule"/>
</dbReference>
<evidence type="ECO:0000256" key="2">
    <source>
        <dbReference type="ARBA" id="ARBA00004496"/>
    </source>
</evidence>
<dbReference type="SUPFAM" id="SSF54928">
    <property type="entry name" value="RNA-binding domain, RBD"/>
    <property type="match status" value="3"/>
</dbReference>
<dbReference type="OMA" id="CKLVCDE"/>
<proteinExistence type="inferred from homology"/>
<feature type="domain" description="RRM" evidence="11">
    <location>
        <begin position="297"/>
        <end position="374"/>
    </location>
</feature>
<sequence>MAQTQEVSGANHRLQTNTALYVGDLHRNVTKDELYNLFNQIGNVSSVKICENNLTGESLGYGYVNFSDPLIADKAIEELNFTPLYGKPIRIMNCNRDPRVRNNDAANLFVKNLDKAVDHKALRDMFSPFGTIVSYKIATDDSGESKGFGFVQFETEQSAKNATYSLNGTMMNGKQVYVGPFVRKENRESTSAASGDKFTNVYVKSQSISTTADDLKRIFGEYGAITSAVVMKNSEGVSKCFGFINFASADDAAKAVGELNGKTFDGKEWYVGKAMKKSERLLELKEKYGGSEKESAANLYVKNLNDSIGDAELKDLFLKFGTITSCKVMQDEKGFSRGSGFVAFSKQREAIQALAMMNGSIVAGKPLYVSFAERKAERKARLQQNFSQMRPTQTAPHVALAPRLLPFPLGSHSMGEEYLYGQTPPFIIPRQGEFGYQQHCVPGMRLVGQEPGGHGGAGAPMPLQPLVQQQMLPRGPFVYHHAHGPVAYGTGGQAMPFQSLVTALANASPEMQRQILGDALYPLVENLVHDSTTTGRVTGMLLDLDQPEVLHLLEEPNAFRIKVDEMINTLRDKTIDRLKSISILD</sequence>
<keyword evidence="14" id="KW-1185">Reference proteome</keyword>
<dbReference type="Pfam" id="PF00658">
    <property type="entry name" value="MLLE"/>
    <property type="match status" value="1"/>
</dbReference>
<gene>
    <name evidence="13" type="ORF">KK1_045426</name>
</gene>
<dbReference type="InterPro" id="IPR045305">
    <property type="entry name" value="RRM2_I_PABPs"/>
</dbReference>
<dbReference type="InterPro" id="IPR002004">
    <property type="entry name" value="PABP_HYD_C"/>
</dbReference>
<protein>
    <recommendedName>
        <fullName evidence="10">Polyadenylate-binding protein</fullName>
        <shortName evidence="10">PABP</shortName>
    </recommendedName>
</protein>
<dbReference type="SMART" id="SM00361">
    <property type="entry name" value="RRM_1"/>
    <property type="match status" value="3"/>
</dbReference>
<dbReference type="Gene3D" id="3.30.70.330">
    <property type="match status" value="4"/>
</dbReference>
<evidence type="ECO:0000256" key="1">
    <source>
        <dbReference type="ARBA" id="ARBA00004123"/>
    </source>
</evidence>
<feature type="domain" description="PABC" evidence="12">
    <location>
        <begin position="496"/>
        <end position="575"/>
    </location>
</feature>
<dbReference type="InterPro" id="IPR006515">
    <property type="entry name" value="PABP_1234"/>
</dbReference>
<dbReference type="GO" id="GO:0005737">
    <property type="term" value="C:cytoplasm"/>
    <property type="evidence" value="ECO:0007669"/>
    <property type="project" value="UniProtKB-SubCell"/>
</dbReference>
<dbReference type="SUPFAM" id="SSF63570">
    <property type="entry name" value="PABC (PABP) domain"/>
    <property type="match status" value="1"/>
</dbReference>
<dbReference type="FunFam" id="3.30.70.330:FF:000651">
    <property type="entry name" value="Poly(A) binding protein cytoplasmic 1 like"/>
    <property type="match status" value="2"/>
</dbReference>
<reference evidence="13" key="1">
    <citation type="journal article" date="2012" name="Nat. Biotechnol.">
        <title>Draft genome sequence of pigeonpea (Cajanus cajan), an orphan legume crop of resource-poor farmers.</title>
        <authorList>
            <person name="Varshney R.K."/>
            <person name="Chen W."/>
            <person name="Li Y."/>
            <person name="Bharti A.K."/>
            <person name="Saxena R.K."/>
            <person name="Schlueter J.A."/>
            <person name="Donoghue M.T."/>
            <person name="Azam S."/>
            <person name="Fan G."/>
            <person name="Whaley A.M."/>
            <person name="Farmer A.D."/>
            <person name="Sheridan J."/>
            <person name="Iwata A."/>
            <person name="Tuteja R."/>
            <person name="Penmetsa R.V."/>
            <person name="Wu W."/>
            <person name="Upadhyaya H.D."/>
            <person name="Yang S.P."/>
            <person name="Shah T."/>
            <person name="Saxena K.B."/>
            <person name="Michael T."/>
            <person name="McCombie W.R."/>
            <person name="Yang B."/>
            <person name="Zhang G."/>
            <person name="Yang H."/>
            <person name="Wang J."/>
            <person name="Spillane C."/>
            <person name="Cook D.R."/>
            <person name="May G.D."/>
            <person name="Xu X."/>
            <person name="Jackson S.A."/>
        </authorList>
    </citation>
    <scope>NUCLEOTIDE SEQUENCE [LARGE SCALE GENOMIC DNA]</scope>
</reference>
<dbReference type="SMART" id="SM00360">
    <property type="entry name" value="RRM"/>
    <property type="match status" value="4"/>
</dbReference>
<feature type="domain" description="RRM" evidence="11">
    <location>
        <begin position="199"/>
        <end position="276"/>
    </location>
</feature>
<dbReference type="SMART" id="SM00517">
    <property type="entry name" value="PolyA"/>
    <property type="match status" value="1"/>
</dbReference>
<evidence type="ECO:0000313" key="14">
    <source>
        <dbReference type="Proteomes" id="UP000075243"/>
    </source>
</evidence>
<evidence type="ECO:0000256" key="7">
    <source>
        <dbReference type="ARBA" id="ARBA00023242"/>
    </source>
</evidence>
<evidence type="ECO:0000313" key="13">
    <source>
        <dbReference type="EMBL" id="KYP33702.1"/>
    </source>
</evidence>